<comment type="caution">
    <text evidence="4">The sequence shown here is derived from an EMBL/GenBank/DDBJ whole genome shotgun (WGS) entry which is preliminary data.</text>
</comment>
<gene>
    <name evidence="4" type="ORF">QBZ16_003367</name>
</gene>
<dbReference type="GO" id="GO:0002953">
    <property type="term" value="F:5'-deoxynucleotidase activity"/>
    <property type="evidence" value="ECO:0007669"/>
    <property type="project" value="InterPro"/>
</dbReference>
<dbReference type="InterPro" id="IPR039356">
    <property type="entry name" value="YfbR/HDDC2"/>
</dbReference>
<keyword evidence="2" id="KW-0378">Hydrolase</keyword>
<name>A0AAD9MIJ7_PROWI</name>
<evidence type="ECO:0000256" key="1">
    <source>
        <dbReference type="ARBA" id="ARBA00022723"/>
    </source>
</evidence>
<evidence type="ECO:0000313" key="4">
    <source>
        <dbReference type="EMBL" id="KAK2078527.1"/>
    </source>
</evidence>
<keyword evidence="5" id="KW-1185">Reference proteome</keyword>
<dbReference type="GO" id="GO:0005737">
    <property type="term" value="C:cytoplasm"/>
    <property type="evidence" value="ECO:0007669"/>
    <property type="project" value="TreeGrafter"/>
</dbReference>
<dbReference type="Pfam" id="PF13023">
    <property type="entry name" value="HD_3"/>
    <property type="match status" value="1"/>
</dbReference>
<evidence type="ECO:0000259" key="3">
    <source>
        <dbReference type="PROSITE" id="PS51831"/>
    </source>
</evidence>
<dbReference type="Gene3D" id="1.10.3210.10">
    <property type="entry name" value="Hypothetical protein af1432"/>
    <property type="match status" value="1"/>
</dbReference>
<sequence length="146" mass="16432">MYRMAMMAFLLQGTSYDSNKCIRLAIVHDIAESIVGDITPVCGVSDEEKFRLEEAALLRLKEMLGPVASAEEMESLWREYEAGSTPEAAIVKDFDKLEMILQAQEYESAQGLTLQEFFDSTRGKWRTELGRTWAAEIVARRPGTSS</sequence>
<dbReference type="EMBL" id="JASFZW010000004">
    <property type="protein sequence ID" value="KAK2078527.1"/>
    <property type="molecule type" value="Genomic_DNA"/>
</dbReference>
<dbReference type="PANTHER" id="PTHR11845">
    <property type="entry name" value="5'-DEOXYNUCLEOTIDASE HDDC2"/>
    <property type="match status" value="1"/>
</dbReference>
<dbReference type="PANTHER" id="PTHR11845:SF13">
    <property type="entry name" value="5'-DEOXYNUCLEOTIDASE HDDC2"/>
    <property type="match status" value="1"/>
</dbReference>
<dbReference type="SUPFAM" id="SSF109604">
    <property type="entry name" value="HD-domain/PDEase-like"/>
    <property type="match status" value="1"/>
</dbReference>
<dbReference type="InterPro" id="IPR006674">
    <property type="entry name" value="HD_domain"/>
</dbReference>
<dbReference type="Proteomes" id="UP001255856">
    <property type="component" value="Unassembled WGS sequence"/>
</dbReference>
<organism evidence="4 5">
    <name type="scientific">Prototheca wickerhamii</name>
    <dbReference type="NCBI Taxonomy" id="3111"/>
    <lineage>
        <taxon>Eukaryota</taxon>
        <taxon>Viridiplantae</taxon>
        <taxon>Chlorophyta</taxon>
        <taxon>core chlorophytes</taxon>
        <taxon>Trebouxiophyceae</taxon>
        <taxon>Chlorellales</taxon>
        <taxon>Chlorellaceae</taxon>
        <taxon>Prototheca</taxon>
    </lineage>
</organism>
<reference evidence="4" key="1">
    <citation type="submission" date="2021-01" db="EMBL/GenBank/DDBJ databases">
        <authorList>
            <person name="Eckstrom K.M.E."/>
        </authorList>
    </citation>
    <scope>NUCLEOTIDE SEQUENCE</scope>
    <source>
        <strain evidence="4">UVCC 0001</strain>
    </source>
</reference>
<accession>A0AAD9MIJ7</accession>
<feature type="domain" description="HD" evidence="3">
    <location>
        <begin position="1"/>
        <end position="100"/>
    </location>
</feature>
<evidence type="ECO:0000313" key="5">
    <source>
        <dbReference type="Proteomes" id="UP001255856"/>
    </source>
</evidence>
<evidence type="ECO:0000256" key="2">
    <source>
        <dbReference type="ARBA" id="ARBA00022801"/>
    </source>
</evidence>
<dbReference type="GO" id="GO:0046872">
    <property type="term" value="F:metal ion binding"/>
    <property type="evidence" value="ECO:0007669"/>
    <property type="project" value="UniProtKB-KW"/>
</dbReference>
<protein>
    <recommendedName>
        <fullName evidence="3">HD domain-containing protein</fullName>
    </recommendedName>
</protein>
<dbReference type="AlphaFoldDB" id="A0AAD9MIJ7"/>
<dbReference type="PROSITE" id="PS51831">
    <property type="entry name" value="HD"/>
    <property type="match status" value="1"/>
</dbReference>
<keyword evidence="1" id="KW-0479">Metal-binding</keyword>
<proteinExistence type="predicted"/>